<dbReference type="EC" id="5.3.1.24" evidence="2"/>
<dbReference type="AlphaFoldDB" id="M1WZK2"/>
<evidence type="ECO:0000313" key="9">
    <source>
        <dbReference type="Proteomes" id="UP000053051"/>
    </source>
</evidence>
<reference evidence="9" key="2">
    <citation type="submission" date="2016-01" db="EMBL/GenBank/DDBJ databases">
        <title>Diatom-associated endosymboitic cyanobacterium lacks core nitrogen metabolism enzymes.</title>
        <authorList>
            <person name="Hilton J.A."/>
            <person name="Foster R.A."/>
            <person name="Tripp H.J."/>
            <person name="Carter B.J."/>
            <person name="Zehr J.P."/>
            <person name="Villareal T.A."/>
        </authorList>
    </citation>
    <scope>NUCLEOTIDE SEQUENCE [LARGE SCALE GENOMIC DNA]</scope>
    <source>
        <strain evidence="9">HH01</strain>
    </source>
</reference>
<keyword evidence="5" id="KW-0057">Aromatic amino acid biosynthesis</keyword>
<dbReference type="OrthoDB" id="9786954at2"/>
<organism evidence="8 9">
    <name type="scientific">Richelia intracellularis HH01</name>
    <dbReference type="NCBI Taxonomy" id="1165094"/>
    <lineage>
        <taxon>Bacteria</taxon>
        <taxon>Bacillati</taxon>
        <taxon>Cyanobacteriota</taxon>
        <taxon>Cyanophyceae</taxon>
        <taxon>Nostocales</taxon>
        <taxon>Nostocaceae</taxon>
        <taxon>Richelia</taxon>
    </lineage>
</organism>
<dbReference type="Gene3D" id="3.20.20.70">
    <property type="entry name" value="Aldolase class I"/>
    <property type="match status" value="1"/>
</dbReference>
<name>M1WZK2_9NOST</name>
<dbReference type="InterPro" id="IPR013785">
    <property type="entry name" value="Aldolase_TIM"/>
</dbReference>
<keyword evidence="3" id="KW-0028">Amino-acid biosynthesis</keyword>
<dbReference type="RefSeq" id="WP_008234493.1">
    <property type="nucleotide sequence ID" value="NZ_CAIY01000052.1"/>
</dbReference>
<proteinExistence type="predicted"/>
<evidence type="ECO:0000256" key="2">
    <source>
        <dbReference type="ARBA" id="ARBA00012572"/>
    </source>
</evidence>
<gene>
    <name evidence="8" type="ORF">RINTHH_15020</name>
</gene>
<comment type="pathway">
    <text evidence="1">Amino-acid biosynthesis; L-tryptophan biosynthesis; L-tryptophan from chorismate: step 3/5.</text>
</comment>
<evidence type="ECO:0000256" key="5">
    <source>
        <dbReference type="ARBA" id="ARBA00023141"/>
    </source>
</evidence>
<protein>
    <recommendedName>
        <fullName evidence="2">phosphoribosylanthranilate isomerase</fullName>
        <ecNumber evidence="2">5.3.1.24</ecNumber>
    </recommendedName>
</protein>
<accession>M1WZK2</accession>
<reference evidence="8 9" key="1">
    <citation type="submission" date="2012-05" db="EMBL/GenBank/DDBJ databases">
        <authorList>
            <person name="Hilton J."/>
        </authorList>
    </citation>
    <scope>NUCLEOTIDE SEQUENCE [LARGE SCALE GENOMIC DNA]</scope>
    <source>
        <strain evidence="8 9">HH01</strain>
    </source>
</reference>
<dbReference type="STRING" id="1165094.RINTHH_15020"/>
<evidence type="ECO:0000256" key="1">
    <source>
        <dbReference type="ARBA" id="ARBA00004664"/>
    </source>
</evidence>
<dbReference type="InterPro" id="IPR001240">
    <property type="entry name" value="PRAI_dom"/>
</dbReference>
<dbReference type="EMBL" id="CAIY01000052">
    <property type="protein sequence ID" value="CCH67657.1"/>
    <property type="molecule type" value="Genomic_DNA"/>
</dbReference>
<keyword evidence="9" id="KW-1185">Reference proteome</keyword>
<dbReference type="SUPFAM" id="SSF51366">
    <property type="entry name" value="Ribulose-phoshate binding barrel"/>
    <property type="match status" value="1"/>
</dbReference>
<dbReference type="GO" id="GO:0000162">
    <property type="term" value="P:L-tryptophan biosynthetic process"/>
    <property type="evidence" value="ECO:0007669"/>
    <property type="project" value="UniProtKB-UniPathway"/>
</dbReference>
<dbReference type="Pfam" id="PF00697">
    <property type="entry name" value="PRAI"/>
    <property type="match status" value="1"/>
</dbReference>
<sequence length="55" mass="6076">MIIRWGLTPDNILDDLIHVYPNGVDLSSGLEFVLGNKDIDTVAKLFANLKSKFAS</sequence>
<dbReference type="Proteomes" id="UP000053051">
    <property type="component" value="Unassembled WGS sequence"/>
</dbReference>
<comment type="caution">
    <text evidence="8">The sequence shown here is derived from an EMBL/GenBank/DDBJ whole genome shotgun (WGS) entry which is preliminary data.</text>
</comment>
<evidence type="ECO:0000256" key="6">
    <source>
        <dbReference type="ARBA" id="ARBA00023235"/>
    </source>
</evidence>
<evidence type="ECO:0000256" key="4">
    <source>
        <dbReference type="ARBA" id="ARBA00022822"/>
    </source>
</evidence>
<dbReference type="GO" id="GO:0004640">
    <property type="term" value="F:phosphoribosylanthranilate isomerase activity"/>
    <property type="evidence" value="ECO:0007669"/>
    <property type="project" value="UniProtKB-EC"/>
</dbReference>
<dbReference type="UniPathway" id="UPA00035">
    <property type="reaction ID" value="UER00042"/>
</dbReference>
<keyword evidence="6" id="KW-0413">Isomerase</keyword>
<dbReference type="InterPro" id="IPR011060">
    <property type="entry name" value="RibuloseP-bd_barrel"/>
</dbReference>
<keyword evidence="4" id="KW-0822">Tryptophan biosynthesis</keyword>
<evidence type="ECO:0000259" key="7">
    <source>
        <dbReference type="Pfam" id="PF00697"/>
    </source>
</evidence>
<evidence type="ECO:0000256" key="3">
    <source>
        <dbReference type="ARBA" id="ARBA00022605"/>
    </source>
</evidence>
<feature type="domain" description="N-(5'phosphoribosyl) anthranilate isomerase (PRAI)" evidence="7">
    <location>
        <begin position="5"/>
        <end position="47"/>
    </location>
</feature>
<evidence type="ECO:0000313" key="8">
    <source>
        <dbReference type="EMBL" id="CCH67657.1"/>
    </source>
</evidence>